<organism evidence="1 2">
    <name type="scientific">Methylomusa anaerophila</name>
    <dbReference type="NCBI Taxonomy" id="1930071"/>
    <lineage>
        <taxon>Bacteria</taxon>
        <taxon>Bacillati</taxon>
        <taxon>Bacillota</taxon>
        <taxon>Negativicutes</taxon>
        <taxon>Selenomonadales</taxon>
        <taxon>Sporomusaceae</taxon>
        <taxon>Methylomusa</taxon>
    </lineage>
</organism>
<protein>
    <recommendedName>
        <fullName evidence="3">ATPase</fullName>
    </recommendedName>
</protein>
<proteinExistence type="predicted"/>
<dbReference type="SUPFAM" id="SSF52540">
    <property type="entry name" value="P-loop containing nucleoside triphosphate hydrolases"/>
    <property type="match status" value="1"/>
</dbReference>
<accession>A0A348AFU3</accession>
<dbReference type="KEGG" id="mana:MAMMFC1_00581"/>
<evidence type="ECO:0008006" key="3">
    <source>
        <dbReference type="Google" id="ProtNLM"/>
    </source>
</evidence>
<dbReference type="OrthoDB" id="9781752at2"/>
<dbReference type="Gene3D" id="3.40.50.300">
    <property type="entry name" value="P-loop containing nucleotide triphosphate hydrolases"/>
    <property type="match status" value="1"/>
</dbReference>
<dbReference type="InterPro" id="IPR027417">
    <property type="entry name" value="P-loop_NTPase"/>
</dbReference>
<reference evidence="1 2" key="1">
    <citation type="journal article" date="2018" name="Int. J. Syst. Evol. Microbiol.">
        <title>Methylomusa anaerophila gen. nov., sp. nov., an anaerobic methanol-utilizing bacterium isolated from a microbial fuel cell.</title>
        <authorList>
            <person name="Amano N."/>
            <person name="Yamamuro A."/>
            <person name="Miyahara M."/>
            <person name="Kouzuma A."/>
            <person name="Abe T."/>
            <person name="Watanabe K."/>
        </authorList>
    </citation>
    <scope>NUCLEOTIDE SEQUENCE [LARGE SCALE GENOMIC DNA]</scope>
    <source>
        <strain evidence="1 2">MMFC1</strain>
    </source>
</reference>
<evidence type="ECO:0000313" key="2">
    <source>
        <dbReference type="Proteomes" id="UP000276437"/>
    </source>
</evidence>
<name>A0A348AFU3_9FIRM</name>
<dbReference type="AlphaFoldDB" id="A0A348AFU3"/>
<sequence>MAKGKIRHLFSGGHTPDGFYSFYHSLIPIPGNRIFIVKGGPGTGKAKFMRKMGEALAGEGSDVEYHHCSSNNNLLDGVVLPELQVAFIDGAIPYIFDMENTGGVDEIIYLGEFWDENNQLLNKDQVLAHNSEIRNSFRRAHRMLRAAKAIYDDWEAIHTRAMDFATANGKASDLVNDIFFGLRANGAGKVRRLFASAITGNGPVHYLETSVWRTAKCYVIKGAPGTGKSTVVQKLIEAAVVRGLDVEVFYCPLDPEKPEHLVIPAISVAVTTAITPHNQIPDKPAAVIDMNDCLNKTDVEKYDTNTAYDRRYFWELFEQAISCIRLAKKLQDDLETCHIPGNNFDGIQAVWEKTLARVLAYRK</sequence>
<dbReference type="EMBL" id="AP018449">
    <property type="protein sequence ID" value="BBB89941.1"/>
    <property type="molecule type" value="Genomic_DNA"/>
</dbReference>
<dbReference type="RefSeq" id="WP_126306324.1">
    <property type="nucleotide sequence ID" value="NZ_AP018449.1"/>
</dbReference>
<evidence type="ECO:0000313" key="1">
    <source>
        <dbReference type="EMBL" id="BBB89941.1"/>
    </source>
</evidence>
<keyword evidence="2" id="KW-1185">Reference proteome</keyword>
<gene>
    <name evidence="1" type="ORF">MAMMFC1_00581</name>
</gene>
<dbReference type="Proteomes" id="UP000276437">
    <property type="component" value="Chromosome"/>
</dbReference>